<dbReference type="Pfam" id="PF14341">
    <property type="entry name" value="PilX_N"/>
    <property type="match status" value="1"/>
</dbReference>
<feature type="domain" description="Type 4 fimbrial biogenesis protein PilX N-terminal" evidence="1">
    <location>
        <begin position="7"/>
        <end position="54"/>
    </location>
</feature>
<dbReference type="AlphaFoldDB" id="A0A0F6TRI9"/>
<name>A0A0F6TRI9_9GAMM</name>
<dbReference type="EMBL" id="CP010975">
    <property type="protein sequence ID" value="AKE52284.1"/>
    <property type="molecule type" value="Genomic_DNA"/>
</dbReference>
<protein>
    <recommendedName>
        <fullName evidence="1">Type 4 fimbrial biogenesis protein PilX N-terminal domain-containing protein</fullName>
    </recommendedName>
</protein>
<organism evidence="2 3">
    <name type="scientific">Kangiella geojedonensis</name>
    <dbReference type="NCBI Taxonomy" id="914150"/>
    <lineage>
        <taxon>Bacteria</taxon>
        <taxon>Pseudomonadati</taxon>
        <taxon>Pseudomonadota</taxon>
        <taxon>Gammaproteobacteria</taxon>
        <taxon>Kangiellales</taxon>
        <taxon>Kangiellaceae</taxon>
        <taxon>Kangiella</taxon>
    </lineage>
</organism>
<dbReference type="KEGG" id="kge:TQ33_1330"/>
<sequence>MNMNKESGFSLVISLLLLMTLTIIGLSIMRSGVLSEKQASNIQEKSVSFHGAQSSNNSVIETYRYDQTILAQTLNAKDLKIKTCVDYTGSVTTDCDTTPTIDSATGVLKGGTDTTYRGCPKAFKCVGNSAGMNNQNSVGCNVFQHQGEAWVDADRDGVEDANEAKTQIEQWSLLVSACGNS</sequence>
<evidence type="ECO:0000313" key="3">
    <source>
        <dbReference type="Proteomes" id="UP000034071"/>
    </source>
</evidence>
<gene>
    <name evidence="2" type="ORF">TQ33_1330</name>
</gene>
<dbReference type="InterPro" id="IPR025746">
    <property type="entry name" value="PilX_N_dom"/>
</dbReference>
<proteinExistence type="predicted"/>
<dbReference type="Proteomes" id="UP000034071">
    <property type="component" value="Chromosome"/>
</dbReference>
<evidence type="ECO:0000259" key="1">
    <source>
        <dbReference type="Pfam" id="PF14341"/>
    </source>
</evidence>
<accession>A0A0F6TRI9</accession>
<reference evidence="2 3" key="1">
    <citation type="submission" date="2015-02" db="EMBL/GenBank/DDBJ databases">
        <title>Complete genome sequence of Kangiella geojedonensis strain YCS-5T.</title>
        <authorList>
            <person name="Kim K.M."/>
        </authorList>
    </citation>
    <scope>NUCLEOTIDE SEQUENCE [LARGE SCALE GENOMIC DNA]</scope>
    <source>
        <strain evidence="2 3">YCS-5</strain>
    </source>
</reference>
<evidence type="ECO:0000313" key="2">
    <source>
        <dbReference type="EMBL" id="AKE52284.1"/>
    </source>
</evidence>
<keyword evidence="3" id="KW-1185">Reference proteome</keyword>
<dbReference type="STRING" id="914150.TQ33_1330"/>
<dbReference type="RefSeq" id="WP_046561374.1">
    <property type="nucleotide sequence ID" value="NZ_CP010975.1"/>
</dbReference>
<dbReference type="HOGENOM" id="CLU_1487167_0_0_6"/>